<evidence type="ECO:0000313" key="2">
    <source>
        <dbReference type="EMBL" id="MFD0788115.1"/>
    </source>
</evidence>
<dbReference type="InterPro" id="IPR013736">
    <property type="entry name" value="Xaa-Pro_dipept_C"/>
</dbReference>
<accession>A0ABW3AB39</accession>
<dbReference type="Pfam" id="PF08530">
    <property type="entry name" value="PepX_C"/>
    <property type="match status" value="1"/>
</dbReference>
<dbReference type="Gene3D" id="2.60.120.260">
    <property type="entry name" value="Galactose-binding domain-like"/>
    <property type="match status" value="1"/>
</dbReference>
<sequence>TPPLASEVRLSGTPELAVRMSTTAETALLSAMLVDYGAGPTVTVAGKDPLEVVQEPCEPEDLADRTGCAEPMEADVAITPERVLAWGHIDVKNSPDLRRSQPLTPGKQYNVKWKTLPSEHVIPAGHRIGLVITGNYDANPTSNRPARDTAAIGSEITVYLNGSTLKLPVVGGRPALGL</sequence>
<comment type="caution">
    <text evidence="2">The sequence shown here is derived from an EMBL/GenBank/DDBJ whole genome shotgun (WGS) entry which is preliminary data.</text>
</comment>
<feature type="non-terminal residue" evidence="2">
    <location>
        <position position="1"/>
    </location>
</feature>
<keyword evidence="3" id="KW-1185">Reference proteome</keyword>
<proteinExistence type="predicted"/>
<organism evidence="2 3">
    <name type="scientific">Micromonospora azadirachtae</name>
    <dbReference type="NCBI Taxonomy" id="1970735"/>
    <lineage>
        <taxon>Bacteria</taxon>
        <taxon>Bacillati</taxon>
        <taxon>Actinomycetota</taxon>
        <taxon>Actinomycetes</taxon>
        <taxon>Micromonosporales</taxon>
        <taxon>Micromonosporaceae</taxon>
        <taxon>Micromonospora</taxon>
    </lineage>
</organism>
<evidence type="ECO:0000259" key="1">
    <source>
        <dbReference type="Pfam" id="PF08530"/>
    </source>
</evidence>
<evidence type="ECO:0000313" key="3">
    <source>
        <dbReference type="Proteomes" id="UP001597053"/>
    </source>
</evidence>
<dbReference type="SUPFAM" id="SSF49785">
    <property type="entry name" value="Galactose-binding domain-like"/>
    <property type="match status" value="1"/>
</dbReference>
<gene>
    <name evidence="2" type="ORF">ACFQZ8_29745</name>
</gene>
<name>A0ABW3AB39_9ACTN</name>
<reference evidence="3" key="1">
    <citation type="journal article" date="2019" name="Int. J. Syst. Evol. Microbiol.">
        <title>The Global Catalogue of Microorganisms (GCM) 10K type strain sequencing project: providing services to taxonomists for standard genome sequencing and annotation.</title>
        <authorList>
            <consortium name="The Broad Institute Genomics Platform"/>
            <consortium name="The Broad Institute Genome Sequencing Center for Infectious Disease"/>
            <person name="Wu L."/>
            <person name="Ma J."/>
        </authorList>
    </citation>
    <scope>NUCLEOTIDE SEQUENCE [LARGE SCALE GENOMIC DNA]</scope>
    <source>
        <strain evidence="3">JCM 32148</strain>
    </source>
</reference>
<protein>
    <submittedName>
        <fullName evidence="2">CocE/NonD family hydrolase C-terminal non-catalytic domain-containing protein</fullName>
    </submittedName>
</protein>
<dbReference type="InterPro" id="IPR008979">
    <property type="entry name" value="Galactose-bd-like_sf"/>
</dbReference>
<keyword evidence="2" id="KW-0378">Hydrolase</keyword>
<dbReference type="EMBL" id="JBHTHM010002508">
    <property type="protein sequence ID" value="MFD0788115.1"/>
    <property type="molecule type" value="Genomic_DNA"/>
</dbReference>
<dbReference type="GO" id="GO:0016787">
    <property type="term" value="F:hydrolase activity"/>
    <property type="evidence" value="ECO:0007669"/>
    <property type="project" value="UniProtKB-KW"/>
</dbReference>
<feature type="domain" description="Xaa-Pro dipeptidyl-peptidase C-terminal" evidence="1">
    <location>
        <begin position="1"/>
        <end position="137"/>
    </location>
</feature>
<dbReference type="Proteomes" id="UP001597053">
    <property type="component" value="Unassembled WGS sequence"/>
</dbReference>